<keyword evidence="5 8" id="KW-0449">Lipoprotein</keyword>
<dbReference type="InterPro" id="IPR011990">
    <property type="entry name" value="TPR-like_helical_dom_sf"/>
</dbReference>
<evidence type="ECO:0000256" key="2">
    <source>
        <dbReference type="ARBA" id="ARBA00023136"/>
    </source>
</evidence>
<feature type="domain" description="Outer membrane lipoprotein BamD-like" evidence="7">
    <location>
        <begin position="86"/>
        <end position="280"/>
    </location>
</feature>
<keyword evidence="4 6" id="KW-0998">Cell outer membrane</keyword>
<dbReference type="GO" id="GO:0051205">
    <property type="term" value="P:protein insertion into membrane"/>
    <property type="evidence" value="ECO:0007669"/>
    <property type="project" value="UniProtKB-UniRule"/>
</dbReference>
<dbReference type="Proteomes" id="UP000031643">
    <property type="component" value="Chromosome"/>
</dbReference>
<dbReference type="GO" id="GO:1990063">
    <property type="term" value="C:Bam protein complex"/>
    <property type="evidence" value="ECO:0007669"/>
    <property type="project" value="TreeGrafter"/>
</dbReference>
<dbReference type="HAMAP" id="MF_00922">
    <property type="entry name" value="OM_assembly_BamD"/>
    <property type="match status" value="1"/>
</dbReference>
<comment type="subcellular location">
    <subcellularLocation>
        <location evidence="6">Cell outer membrane</location>
    </subcellularLocation>
</comment>
<accession>A0A0A8K296</accession>
<dbReference type="Pfam" id="PF13525">
    <property type="entry name" value="YfiO"/>
    <property type="match status" value="1"/>
</dbReference>
<dbReference type="AlphaFoldDB" id="A0A0A8K296"/>
<dbReference type="HOGENOM" id="CLU_065982_1_1_5"/>
<evidence type="ECO:0000313" key="8">
    <source>
        <dbReference type="EMBL" id="BAQ17040.1"/>
    </source>
</evidence>
<organism evidence="8 9">
    <name type="scientific">Methyloceanibacter caenitepidi</name>
    <dbReference type="NCBI Taxonomy" id="1384459"/>
    <lineage>
        <taxon>Bacteria</taxon>
        <taxon>Pseudomonadati</taxon>
        <taxon>Pseudomonadota</taxon>
        <taxon>Alphaproteobacteria</taxon>
        <taxon>Hyphomicrobiales</taxon>
        <taxon>Hyphomicrobiaceae</taxon>
        <taxon>Methyloceanibacter</taxon>
    </lineage>
</organism>
<evidence type="ECO:0000256" key="5">
    <source>
        <dbReference type="ARBA" id="ARBA00023288"/>
    </source>
</evidence>
<dbReference type="InterPro" id="IPR017689">
    <property type="entry name" value="BamD"/>
</dbReference>
<gene>
    <name evidence="6" type="primary">bamD</name>
    <name evidence="8" type="ORF">GL4_1585</name>
</gene>
<dbReference type="SUPFAM" id="SSF48452">
    <property type="entry name" value="TPR-like"/>
    <property type="match status" value="1"/>
</dbReference>
<sequence>MTLTALMTGDLRGNMSGPARPSFGTAQVERNGRLLSGLLSVALLLTVPLVGGCGSFGGFDSLGSGGGPLGKWFGKKDEVPPLNTDPAEVIYGQADQMADQGKFKEAARQYEEVDIAHPYSREARRAIIMASYSYYRAGQYDDAIASADRYLTLHPGTEEAAFAQDIIAKSYYDRILDPKRDQTFARRSLAAYEKLVQRYPSSEYAAEAANRIRILQDLIAASEMQVGRYYLRRSNYLAAINRFKTVVTEYQTTEQVEEALMRLTEAYMALGIVNEAQTAAAVLGHNFPDSKWYKHAYKLLGQRGLEPQQYQGSWITRAWKTRSWTGAGQT</sequence>
<dbReference type="InterPro" id="IPR039565">
    <property type="entry name" value="BamD-like"/>
</dbReference>
<dbReference type="PANTHER" id="PTHR37423:SF1">
    <property type="entry name" value="OUTER MEMBRANE PROTEIN ASSEMBLY FACTOR BAMD"/>
    <property type="match status" value="1"/>
</dbReference>
<dbReference type="KEGG" id="mcg:GL4_1585"/>
<evidence type="ECO:0000256" key="4">
    <source>
        <dbReference type="ARBA" id="ARBA00023237"/>
    </source>
</evidence>
<keyword evidence="1 6" id="KW-0732">Signal</keyword>
<dbReference type="STRING" id="1384459.GL4_1585"/>
<comment type="similarity">
    <text evidence="6">Belongs to the BamD family.</text>
</comment>
<evidence type="ECO:0000256" key="1">
    <source>
        <dbReference type="ARBA" id="ARBA00022729"/>
    </source>
</evidence>
<dbReference type="CDD" id="cd15830">
    <property type="entry name" value="BamD"/>
    <property type="match status" value="1"/>
</dbReference>
<keyword evidence="2 6" id="KW-0472">Membrane</keyword>
<evidence type="ECO:0000256" key="3">
    <source>
        <dbReference type="ARBA" id="ARBA00023139"/>
    </source>
</evidence>
<comment type="function">
    <text evidence="6">Part of the outer membrane protein assembly complex, which is involved in assembly and insertion of beta-barrel proteins into the outer membrane.</text>
</comment>
<dbReference type="Gene3D" id="1.25.40.10">
    <property type="entry name" value="Tetratricopeptide repeat domain"/>
    <property type="match status" value="1"/>
</dbReference>
<reference evidence="8 9" key="1">
    <citation type="submission" date="2014-09" db="EMBL/GenBank/DDBJ databases">
        <title>Genome sequencing of Methyloceanibacter caenitepidi Gela4.</title>
        <authorList>
            <person name="Takeuchi M."/>
            <person name="Susumu S."/>
            <person name="Kamagata Y."/>
            <person name="Oshima K."/>
            <person name="Hattori M."/>
            <person name="Iwasaki W."/>
        </authorList>
    </citation>
    <scope>NUCLEOTIDE SEQUENCE [LARGE SCALE GENOMIC DNA]</scope>
    <source>
        <strain evidence="8 9">Gela4</strain>
    </source>
</reference>
<name>A0A0A8K296_9HYPH</name>
<evidence type="ECO:0000313" key="9">
    <source>
        <dbReference type="Proteomes" id="UP000031643"/>
    </source>
</evidence>
<proteinExistence type="inferred from homology"/>
<dbReference type="GO" id="GO:0043165">
    <property type="term" value="P:Gram-negative-bacterium-type cell outer membrane assembly"/>
    <property type="evidence" value="ECO:0007669"/>
    <property type="project" value="UniProtKB-UniRule"/>
</dbReference>
<comment type="subunit">
    <text evidence="6">Part of the Bam complex.</text>
</comment>
<dbReference type="PANTHER" id="PTHR37423">
    <property type="entry name" value="SOLUBLE LYTIC MUREIN TRANSGLYCOSYLASE-RELATED"/>
    <property type="match status" value="1"/>
</dbReference>
<dbReference type="NCBIfam" id="TIGR03302">
    <property type="entry name" value="OM_YfiO"/>
    <property type="match status" value="1"/>
</dbReference>
<protein>
    <recommendedName>
        <fullName evidence="6">Outer membrane protein assembly factor BamD</fullName>
    </recommendedName>
</protein>
<evidence type="ECO:0000259" key="7">
    <source>
        <dbReference type="Pfam" id="PF13525"/>
    </source>
</evidence>
<keyword evidence="9" id="KW-1185">Reference proteome</keyword>
<evidence type="ECO:0000256" key="6">
    <source>
        <dbReference type="HAMAP-Rule" id="MF_00922"/>
    </source>
</evidence>
<dbReference type="EMBL" id="AP014648">
    <property type="protein sequence ID" value="BAQ17040.1"/>
    <property type="molecule type" value="Genomic_DNA"/>
</dbReference>
<keyword evidence="3" id="KW-0564">Palmitate</keyword>